<accession>A0ABV7Y1N7</accession>
<dbReference type="GO" id="GO:0008233">
    <property type="term" value="F:peptidase activity"/>
    <property type="evidence" value="ECO:0007669"/>
    <property type="project" value="UniProtKB-KW"/>
</dbReference>
<proteinExistence type="predicted"/>
<protein>
    <submittedName>
        <fullName evidence="2">DUF2268 domain-containing putative Zn-dependent protease</fullName>
    </submittedName>
</protein>
<evidence type="ECO:0000259" key="1">
    <source>
        <dbReference type="Pfam" id="PF10026"/>
    </source>
</evidence>
<sequence>MNKLIVLFLIFFALPSLLFGQKNTFKLNDQIIAFDGKEDLNYTLPFEKGKTYIIKVYQENIDIEINLYNSDNQKIASTDVADGNKGYDKLEYTPEKNEEYRINIKSVSPKLVSNGIVKINIRTLGKSDIEWRTKKSEEVKTENLKDITTIDIQHFWEAYDKLKYSKSNQDSVDIIQKYYLDRGTNGLKEFQKVRYFSAEFFVERIKKYKKYYESIRGNTVSLSKSEKFNSIISDFTRLYAKSKPAKIAFTIGPVSTGGTISGHYLLIGVEMFAGDKNSDISEITNENLKADIVSRSNQNDVIDYVKETVVHEYIHTQQVPIRKDACKCSLLESVIKEGVASYISEKLMMNRTEEVKSRAALYANTNEKQLWMEMKNELCTTNLQNWLFNAASSKDRPGDLGYRIGYKIAEAYYKNAFDKEKAIEEMIEMDNPLLFLDKSKYDLKFR</sequence>
<feature type="domain" description="DUF2268" evidence="1">
    <location>
        <begin position="299"/>
        <end position="429"/>
    </location>
</feature>
<gene>
    <name evidence="2" type="ORF">ACFONJ_21130</name>
</gene>
<dbReference type="EMBL" id="JBHRYO010000002">
    <property type="protein sequence ID" value="MFC3758493.1"/>
    <property type="molecule type" value="Genomic_DNA"/>
</dbReference>
<keyword evidence="2" id="KW-0378">Hydrolase</keyword>
<keyword evidence="3" id="KW-1185">Reference proteome</keyword>
<dbReference type="Proteomes" id="UP001595735">
    <property type="component" value="Unassembled WGS sequence"/>
</dbReference>
<evidence type="ECO:0000313" key="2">
    <source>
        <dbReference type="EMBL" id="MFC3758493.1"/>
    </source>
</evidence>
<evidence type="ECO:0000313" key="3">
    <source>
        <dbReference type="Proteomes" id="UP001595735"/>
    </source>
</evidence>
<keyword evidence="2" id="KW-0645">Protease</keyword>
<dbReference type="Pfam" id="PF10026">
    <property type="entry name" value="DUF2268"/>
    <property type="match status" value="1"/>
</dbReference>
<dbReference type="RefSeq" id="WP_290300400.1">
    <property type="nucleotide sequence ID" value="NZ_JAUFQR010000001.1"/>
</dbReference>
<dbReference type="GO" id="GO:0006508">
    <property type="term" value="P:proteolysis"/>
    <property type="evidence" value="ECO:0007669"/>
    <property type="project" value="UniProtKB-KW"/>
</dbReference>
<reference evidence="3" key="1">
    <citation type="journal article" date="2019" name="Int. J. Syst. Evol. Microbiol.">
        <title>The Global Catalogue of Microorganisms (GCM) 10K type strain sequencing project: providing services to taxonomists for standard genome sequencing and annotation.</title>
        <authorList>
            <consortium name="The Broad Institute Genomics Platform"/>
            <consortium name="The Broad Institute Genome Sequencing Center for Infectious Disease"/>
            <person name="Wu L."/>
            <person name="Ma J."/>
        </authorList>
    </citation>
    <scope>NUCLEOTIDE SEQUENCE [LARGE SCALE GENOMIC DNA]</scope>
    <source>
        <strain evidence="3">CECT 7798</strain>
    </source>
</reference>
<dbReference type="InterPro" id="IPR018728">
    <property type="entry name" value="DUF2268"/>
</dbReference>
<comment type="caution">
    <text evidence="2">The sequence shown here is derived from an EMBL/GenBank/DDBJ whole genome shotgun (WGS) entry which is preliminary data.</text>
</comment>
<name>A0ABV7Y1N7_9FLAO</name>
<organism evidence="2 3">
    <name type="scientific">Chryseobacterium tructae</name>
    <dbReference type="NCBI Taxonomy" id="1037380"/>
    <lineage>
        <taxon>Bacteria</taxon>
        <taxon>Pseudomonadati</taxon>
        <taxon>Bacteroidota</taxon>
        <taxon>Flavobacteriia</taxon>
        <taxon>Flavobacteriales</taxon>
        <taxon>Weeksellaceae</taxon>
        <taxon>Chryseobacterium group</taxon>
        <taxon>Chryseobacterium</taxon>
    </lineage>
</organism>